<keyword evidence="5 6" id="KW-0067">ATP-binding</keyword>
<feature type="compositionally biased region" description="Low complexity" evidence="7">
    <location>
        <begin position="539"/>
        <end position="552"/>
    </location>
</feature>
<feature type="binding site" evidence="6">
    <location>
        <position position="243"/>
    </location>
    <ligand>
        <name>ATP</name>
        <dbReference type="ChEBI" id="CHEBI:30616"/>
    </ligand>
</feature>
<evidence type="ECO:0000256" key="3">
    <source>
        <dbReference type="ARBA" id="ARBA00022741"/>
    </source>
</evidence>
<reference evidence="10" key="1">
    <citation type="journal article" date="2007" name="Gene">
        <title>Multiple receptor-like kinase cDNAs from liverwort Marchantia polymorpha and two charophycean green algae, Closterium ehrenbergii and Nitella axillaris: Extensive gene duplications and gene shufflings in the early evolution of streptophytes.</title>
        <authorList>
            <person name="Sasaki G."/>
            <person name="Katoh K."/>
            <person name="Hirose N."/>
            <person name="Suga H."/>
            <person name="Kuma K."/>
            <person name="Miyata T."/>
            <person name="Su Z.H."/>
        </authorList>
    </citation>
    <scope>NUCLEOTIDE SEQUENCE</scope>
</reference>
<dbReference type="GO" id="GO:0004674">
    <property type="term" value="F:protein serine/threonine kinase activity"/>
    <property type="evidence" value="ECO:0007669"/>
    <property type="project" value="UniProtKB-KW"/>
</dbReference>
<feature type="compositionally biased region" description="Basic and acidic residues" evidence="7">
    <location>
        <begin position="1"/>
        <end position="16"/>
    </location>
</feature>
<keyword evidence="8" id="KW-0472">Membrane</keyword>
<evidence type="ECO:0000256" key="4">
    <source>
        <dbReference type="ARBA" id="ARBA00022777"/>
    </source>
</evidence>
<evidence type="ECO:0000313" key="10">
    <source>
        <dbReference type="EMBL" id="BAF79982.1"/>
    </source>
</evidence>
<evidence type="ECO:0000256" key="1">
    <source>
        <dbReference type="ARBA" id="ARBA00022527"/>
    </source>
</evidence>
<feature type="domain" description="Protein kinase" evidence="9">
    <location>
        <begin position="215"/>
        <end position="488"/>
    </location>
</feature>
<organism evidence="10">
    <name type="scientific">Nitella axillaris</name>
    <dbReference type="NCBI Taxonomy" id="3151"/>
    <lineage>
        <taxon>Eukaryota</taxon>
        <taxon>Viridiplantae</taxon>
        <taxon>Streptophyta</taxon>
        <taxon>Charophyceae</taxon>
        <taxon>Charales</taxon>
        <taxon>Characeae</taxon>
        <taxon>Nitella</taxon>
    </lineage>
</organism>
<sequence length="642" mass="68428">MQRDRTPGRLGARKDVAMGGISGGGERRQEEEAGAIESMHGNRLEGIGRDRRCRKSRIGRGMLLAVQIGASLISFTIAQAPAPRSSGIVTSGSTNGSGSSDVRTGSGAGAASASGRDGGGGGSDGNVGMIAAVIVGTIIGAGFLLLVLLVVFLCVRRGGGSGRSRKKRDTVKGSRSRLLHTMDPIHMNMHMSKFRDPPPWKVYSFDELTEATINFNELNKLGEGGFGSVYKGVLKDGHQIAVKRLKQFSHQGDREFCVEVETISRVTHKHLATMSGCCTERGERIIVYDFAPNKSLMAHLYGPYSVNNSLSWARRMRIAIGAAEGLRYLHEETQPKIIHRDIKASNILLDADYEALVSDFGLAKLVPAGVTHVTTRVKGTLGYLAPEYARLGQVSEKSDVYSFGVLLLELISGRKPIMRGPQGGSRITLVEWVAPLLEKRRLTDLLDRRLGGTFKEDELFRVVTVASLCVQQHPHSRPAMKVVLSRLIGAPTDVPKPIKKPEGEREQVVVMSDGPLPIAKVDYGSAIYEEDVESGGDGAQANGSSSGPGSAAVVNRVVSSPEAASTQVGSSSPMKRSPSPSRAVKRTPSPGRVVKSTQSIGTATNAAPSIGSLPLSITTKSVDSDNGHVQLLSAHSAVMQDN</sequence>
<dbReference type="InterPro" id="IPR011009">
    <property type="entry name" value="Kinase-like_dom_sf"/>
</dbReference>
<dbReference type="PANTHER" id="PTHR47989">
    <property type="entry name" value="OS01G0750732 PROTEIN"/>
    <property type="match status" value="1"/>
</dbReference>
<keyword evidence="3 6" id="KW-0547">Nucleotide-binding</keyword>
<feature type="compositionally biased region" description="Polar residues" evidence="7">
    <location>
        <begin position="595"/>
        <end position="607"/>
    </location>
</feature>
<dbReference type="Pfam" id="PF07714">
    <property type="entry name" value="PK_Tyr_Ser-Thr"/>
    <property type="match status" value="1"/>
</dbReference>
<dbReference type="Gene3D" id="1.10.510.10">
    <property type="entry name" value="Transferase(Phosphotransferase) domain 1"/>
    <property type="match status" value="1"/>
</dbReference>
<evidence type="ECO:0000256" key="2">
    <source>
        <dbReference type="ARBA" id="ARBA00022679"/>
    </source>
</evidence>
<name>A7VM65_9VIRI</name>
<keyword evidence="8" id="KW-0812">Transmembrane</keyword>
<feature type="region of interest" description="Disordered" evidence="7">
    <location>
        <begin position="1"/>
        <end position="43"/>
    </location>
</feature>
<feature type="region of interest" description="Disordered" evidence="7">
    <location>
        <begin position="533"/>
        <end position="552"/>
    </location>
</feature>
<proteinExistence type="evidence at transcript level"/>
<dbReference type="InterPro" id="IPR017441">
    <property type="entry name" value="Protein_kinase_ATP_BS"/>
</dbReference>
<evidence type="ECO:0000259" key="9">
    <source>
        <dbReference type="PROSITE" id="PS50011"/>
    </source>
</evidence>
<dbReference type="CDD" id="cd14066">
    <property type="entry name" value="STKc_IRAK"/>
    <property type="match status" value="1"/>
</dbReference>
<feature type="region of interest" description="Disordered" evidence="7">
    <location>
        <begin position="560"/>
        <end position="614"/>
    </location>
</feature>
<dbReference type="PANTHER" id="PTHR47989:SF1">
    <property type="entry name" value="PROTEIN KINASE DOMAIN-CONTAINING PROTEIN"/>
    <property type="match status" value="1"/>
</dbReference>
<dbReference type="InterPro" id="IPR008271">
    <property type="entry name" value="Ser/Thr_kinase_AS"/>
</dbReference>
<dbReference type="SMART" id="SM00220">
    <property type="entry name" value="S_TKc"/>
    <property type="match status" value="1"/>
</dbReference>
<keyword evidence="1" id="KW-0723">Serine/threonine-protein kinase</keyword>
<keyword evidence="10" id="KW-0675">Receptor</keyword>
<evidence type="ECO:0000256" key="5">
    <source>
        <dbReference type="ARBA" id="ARBA00022840"/>
    </source>
</evidence>
<dbReference type="FunFam" id="1.10.510.10:FF:000146">
    <property type="entry name" value="LRR receptor-like serine/threonine-protein kinase IOS1"/>
    <property type="match status" value="1"/>
</dbReference>
<accession>A7VM65</accession>
<evidence type="ECO:0000256" key="8">
    <source>
        <dbReference type="SAM" id="Phobius"/>
    </source>
</evidence>
<evidence type="ECO:0000256" key="6">
    <source>
        <dbReference type="PROSITE-ProRule" id="PRU10141"/>
    </source>
</evidence>
<dbReference type="EMBL" id="AB306571">
    <property type="protein sequence ID" value="BAF79982.1"/>
    <property type="molecule type" value="mRNA"/>
</dbReference>
<gene>
    <name evidence="10" type="primary">NaRLK6</name>
</gene>
<dbReference type="PROSITE" id="PS50011">
    <property type="entry name" value="PROTEIN_KINASE_DOM"/>
    <property type="match status" value="1"/>
</dbReference>
<dbReference type="SUPFAM" id="SSF56112">
    <property type="entry name" value="Protein kinase-like (PK-like)"/>
    <property type="match status" value="1"/>
</dbReference>
<dbReference type="InterPro" id="IPR000719">
    <property type="entry name" value="Prot_kinase_dom"/>
</dbReference>
<dbReference type="FunFam" id="3.30.200.20:FF:000162">
    <property type="entry name" value="Adenine nucleotide alpha hydrolase-like domain kinase"/>
    <property type="match status" value="1"/>
</dbReference>
<feature type="compositionally biased region" description="Low complexity" evidence="7">
    <location>
        <begin position="85"/>
        <end position="100"/>
    </location>
</feature>
<keyword evidence="4 10" id="KW-0418">Kinase</keyword>
<feature type="transmembrane region" description="Helical" evidence="8">
    <location>
        <begin position="61"/>
        <end position="82"/>
    </location>
</feature>
<dbReference type="GO" id="GO:0005524">
    <property type="term" value="F:ATP binding"/>
    <property type="evidence" value="ECO:0007669"/>
    <property type="project" value="UniProtKB-UniRule"/>
</dbReference>
<dbReference type="Gene3D" id="3.30.200.20">
    <property type="entry name" value="Phosphorylase Kinase, domain 1"/>
    <property type="match status" value="1"/>
</dbReference>
<protein>
    <submittedName>
        <fullName evidence="10">Receptor-like kinase</fullName>
    </submittedName>
</protein>
<dbReference type="PROSITE" id="PS00108">
    <property type="entry name" value="PROTEIN_KINASE_ST"/>
    <property type="match status" value="1"/>
</dbReference>
<dbReference type="InterPro" id="IPR001245">
    <property type="entry name" value="Ser-Thr/Tyr_kinase_cat_dom"/>
</dbReference>
<keyword evidence="8" id="KW-1133">Transmembrane helix</keyword>
<feature type="compositionally biased region" description="Low complexity" evidence="7">
    <location>
        <begin position="570"/>
        <end position="582"/>
    </location>
</feature>
<dbReference type="AlphaFoldDB" id="A7VM65"/>
<dbReference type="PROSITE" id="PS00107">
    <property type="entry name" value="PROTEIN_KINASE_ATP"/>
    <property type="match status" value="1"/>
</dbReference>
<feature type="region of interest" description="Disordered" evidence="7">
    <location>
        <begin position="83"/>
        <end position="121"/>
    </location>
</feature>
<evidence type="ECO:0000256" key="7">
    <source>
        <dbReference type="SAM" id="MobiDB-lite"/>
    </source>
</evidence>
<feature type="transmembrane region" description="Helical" evidence="8">
    <location>
        <begin position="129"/>
        <end position="155"/>
    </location>
</feature>
<keyword evidence="2" id="KW-0808">Transferase</keyword>